<dbReference type="RefSeq" id="WP_166324055.1">
    <property type="nucleotide sequence ID" value="NZ_CP049916.1"/>
</dbReference>
<proteinExistence type="predicted"/>
<dbReference type="SUPFAM" id="SSF46785">
    <property type="entry name" value="Winged helix' DNA-binding domain"/>
    <property type="match status" value="1"/>
</dbReference>
<dbReference type="InterPro" id="IPR036388">
    <property type="entry name" value="WH-like_DNA-bd_sf"/>
</dbReference>
<dbReference type="Gene3D" id="1.10.10.10">
    <property type="entry name" value="Winged helix-like DNA-binding domain superfamily/Winged helix DNA-binding domain"/>
    <property type="match status" value="1"/>
</dbReference>
<dbReference type="GO" id="GO:0003700">
    <property type="term" value="F:DNA-binding transcription factor activity"/>
    <property type="evidence" value="ECO:0007669"/>
    <property type="project" value="InterPro"/>
</dbReference>
<dbReference type="PANTHER" id="PTHR42756:SF1">
    <property type="entry name" value="TRANSCRIPTIONAL REPRESSOR OF EMRAB OPERON"/>
    <property type="match status" value="1"/>
</dbReference>
<dbReference type="Proteomes" id="UP000501939">
    <property type="component" value="Chromosome"/>
</dbReference>
<dbReference type="PRINTS" id="PR00598">
    <property type="entry name" value="HTHMARR"/>
</dbReference>
<protein>
    <submittedName>
        <fullName evidence="5">MarR family transcriptional regulator</fullName>
    </submittedName>
</protein>
<dbReference type="Pfam" id="PF12802">
    <property type="entry name" value="MarR_2"/>
    <property type="match status" value="1"/>
</dbReference>
<evidence type="ECO:0000256" key="2">
    <source>
        <dbReference type="ARBA" id="ARBA00023125"/>
    </source>
</evidence>
<evidence type="ECO:0000313" key="5">
    <source>
        <dbReference type="EMBL" id="QIO08895.1"/>
    </source>
</evidence>
<evidence type="ECO:0000256" key="3">
    <source>
        <dbReference type="ARBA" id="ARBA00023163"/>
    </source>
</evidence>
<dbReference type="InterPro" id="IPR000835">
    <property type="entry name" value="HTH_MarR-typ"/>
</dbReference>
<gene>
    <name evidence="5" type="ORF">G8D99_07625</name>
</gene>
<dbReference type="AlphaFoldDB" id="A0A6G8S425"/>
<dbReference type="PROSITE" id="PS50995">
    <property type="entry name" value="HTH_MARR_2"/>
    <property type="match status" value="1"/>
</dbReference>
<organism evidence="5 6">
    <name type="scientific">Acinetobacter lanii</name>
    <dbReference type="NCBI Taxonomy" id="2715163"/>
    <lineage>
        <taxon>Bacteria</taxon>
        <taxon>Pseudomonadati</taxon>
        <taxon>Pseudomonadota</taxon>
        <taxon>Gammaproteobacteria</taxon>
        <taxon>Moraxellales</taxon>
        <taxon>Moraxellaceae</taxon>
        <taxon>Acinetobacter</taxon>
    </lineage>
</organism>
<sequence>MPNLKFRTVLLRSARLLSDEFNEILLQHQLNYSLWQVLYLIQDQPEINANEIAKYLNVSKPSITKRVHSLIHLELIQALDGVDKRAKNLSLTEKGLLMFKTCSEQIDSYEKTLLSSFTPHALEQSFDTLNQLLNQLQQPKTSRNNINAQLENTHD</sequence>
<evidence type="ECO:0000256" key="1">
    <source>
        <dbReference type="ARBA" id="ARBA00023015"/>
    </source>
</evidence>
<dbReference type="InterPro" id="IPR036390">
    <property type="entry name" value="WH_DNA-bd_sf"/>
</dbReference>
<feature type="domain" description="HTH marR-type" evidence="4">
    <location>
        <begin position="3"/>
        <end position="138"/>
    </location>
</feature>
<keyword evidence="2" id="KW-0238">DNA-binding</keyword>
<accession>A0A6G8S425</accession>
<name>A0A6G8S425_9GAMM</name>
<evidence type="ECO:0000313" key="6">
    <source>
        <dbReference type="Proteomes" id="UP000501939"/>
    </source>
</evidence>
<dbReference type="KEGG" id="alj:G8D99_07625"/>
<evidence type="ECO:0000259" key="4">
    <source>
        <dbReference type="PROSITE" id="PS50995"/>
    </source>
</evidence>
<dbReference type="GO" id="GO:0003677">
    <property type="term" value="F:DNA binding"/>
    <property type="evidence" value="ECO:0007669"/>
    <property type="project" value="UniProtKB-KW"/>
</dbReference>
<keyword evidence="3" id="KW-0804">Transcription</keyword>
<keyword evidence="1" id="KW-0805">Transcription regulation</keyword>
<keyword evidence="6" id="KW-1185">Reference proteome</keyword>
<dbReference type="PANTHER" id="PTHR42756">
    <property type="entry name" value="TRANSCRIPTIONAL REGULATOR, MARR"/>
    <property type="match status" value="1"/>
</dbReference>
<reference evidence="5 6" key="1">
    <citation type="submission" date="2020-03" db="EMBL/GenBank/DDBJ databases">
        <authorList>
            <person name="Zhu W."/>
        </authorList>
    </citation>
    <scope>NUCLEOTIDE SEQUENCE [LARGE SCALE GENOMIC DNA]</scope>
    <source>
        <strain evidence="5 6">185</strain>
    </source>
</reference>
<dbReference type="EMBL" id="CP049916">
    <property type="protein sequence ID" value="QIO08895.1"/>
    <property type="molecule type" value="Genomic_DNA"/>
</dbReference>
<dbReference type="SMART" id="SM00347">
    <property type="entry name" value="HTH_MARR"/>
    <property type="match status" value="1"/>
</dbReference>